<organism evidence="1 2">
    <name type="scientific">Candidatus Protofrankia californiensis</name>
    <dbReference type="NCBI Taxonomy" id="1839754"/>
    <lineage>
        <taxon>Bacteria</taxon>
        <taxon>Bacillati</taxon>
        <taxon>Actinomycetota</taxon>
        <taxon>Actinomycetes</taxon>
        <taxon>Frankiales</taxon>
        <taxon>Frankiaceae</taxon>
        <taxon>Protofrankia</taxon>
    </lineage>
</organism>
<protein>
    <recommendedName>
        <fullName evidence="3">Cytoplasmic protein</fullName>
    </recommendedName>
</protein>
<dbReference type="Pfam" id="PF08747">
    <property type="entry name" value="BrxB"/>
    <property type="match status" value="1"/>
</dbReference>
<dbReference type="InterPro" id="IPR014858">
    <property type="entry name" value="BrxB"/>
</dbReference>
<accession>A0A1C3NW23</accession>
<dbReference type="AlphaFoldDB" id="A0A1C3NW23"/>
<evidence type="ECO:0000313" key="1">
    <source>
        <dbReference type="EMBL" id="SBW20205.1"/>
    </source>
</evidence>
<sequence>MSDSTLVYRLQEDLEPHLRAADPRRKISTYDDMPYALFVYDPEDEFKLRAQVTMLETRLAQQGKRIHRVSLAECLEEAMLANNSFDEWYAAEREQGAETVIETITAVLADYSPLVDLVAKRLPADPDPTRDVAFILRAGALFPAYRTFSLLEQLKGRVRLPAVLFYPGQREGPSGLRFMGVLDAEHNYRPKIF</sequence>
<keyword evidence="2" id="KW-1185">Reference proteome</keyword>
<name>A0A1C3NW23_9ACTN</name>
<gene>
    <name evidence="1" type="ORF">FDG2_1622</name>
</gene>
<evidence type="ECO:0008006" key="3">
    <source>
        <dbReference type="Google" id="ProtNLM"/>
    </source>
</evidence>
<reference evidence="2" key="1">
    <citation type="submission" date="2016-02" db="EMBL/GenBank/DDBJ databases">
        <authorList>
            <person name="Wibberg D."/>
        </authorList>
    </citation>
    <scope>NUCLEOTIDE SEQUENCE [LARGE SCALE GENOMIC DNA]</scope>
</reference>
<dbReference type="EMBL" id="FLUV01000679">
    <property type="protein sequence ID" value="SBW20205.1"/>
    <property type="molecule type" value="Genomic_DNA"/>
</dbReference>
<evidence type="ECO:0000313" key="2">
    <source>
        <dbReference type="Proteomes" id="UP000199013"/>
    </source>
</evidence>
<dbReference type="Proteomes" id="UP000199013">
    <property type="component" value="Unassembled WGS sequence"/>
</dbReference>
<proteinExistence type="predicted"/>